<accession>A0A1F6XL04</accession>
<reference evidence="2 3" key="1">
    <citation type="journal article" date="2016" name="Nat. Commun.">
        <title>Thousands of microbial genomes shed light on interconnected biogeochemical processes in an aquifer system.</title>
        <authorList>
            <person name="Anantharaman K."/>
            <person name="Brown C.T."/>
            <person name="Hug L.A."/>
            <person name="Sharon I."/>
            <person name="Castelle C.J."/>
            <person name="Probst A.J."/>
            <person name="Thomas B.C."/>
            <person name="Singh A."/>
            <person name="Wilkins M.J."/>
            <person name="Karaoz U."/>
            <person name="Brodie E.L."/>
            <person name="Williams K.H."/>
            <person name="Hubbard S.S."/>
            <person name="Banfield J.F."/>
        </authorList>
    </citation>
    <scope>NUCLEOTIDE SEQUENCE [LARGE SCALE GENOMIC DNA]</scope>
</reference>
<gene>
    <name evidence="2" type="ORF">A3A03_00105</name>
</gene>
<dbReference type="AlphaFoldDB" id="A0A1F6XL04"/>
<name>A0A1F6XL04_9BACT</name>
<feature type="transmembrane region" description="Helical" evidence="1">
    <location>
        <begin position="112"/>
        <end position="127"/>
    </location>
</feature>
<proteinExistence type="predicted"/>
<organism evidence="2 3">
    <name type="scientific">Candidatus Nomurabacteria bacterium RIFCSPLOWO2_01_FULL_40_18</name>
    <dbReference type="NCBI Taxonomy" id="1801773"/>
    <lineage>
        <taxon>Bacteria</taxon>
        <taxon>Candidatus Nomuraibacteriota</taxon>
    </lineage>
</organism>
<keyword evidence="1" id="KW-0812">Transmembrane</keyword>
<dbReference type="Proteomes" id="UP000176629">
    <property type="component" value="Unassembled WGS sequence"/>
</dbReference>
<keyword evidence="1" id="KW-1133">Transmembrane helix</keyword>
<evidence type="ECO:0000256" key="1">
    <source>
        <dbReference type="SAM" id="Phobius"/>
    </source>
</evidence>
<protein>
    <recommendedName>
        <fullName evidence="4">DoxX family protein</fullName>
    </recommendedName>
</protein>
<evidence type="ECO:0008006" key="4">
    <source>
        <dbReference type="Google" id="ProtNLM"/>
    </source>
</evidence>
<evidence type="ECO:0000313" key="3">
    <source>
        <dbReference type="Proteomes" id="UP000176629"/>
    </source>
</evidence>
<keyword evidence="1" id="KW-0472">Membrane</keyword>
<feature type="transmembrane region" description="Helical" evidence="1">
    <location>
        <begin position="74"/>
        <end position="92"/>
    </location>
</feature>
<feature type="transmembrane region" description="Helical" evidence="1">
    <location>
        <begin position="9"/>
        <end position="28"/>
    </location>
</feature>
<evidence type="ECO:0000313" key="2">
    <source>
        <dbReference type="EMBL" id="OGI94681.1"/>
    </source>
</evidence>
<dbReference type="EMBL" id="MFUX01000013">
    <property type="protein sequence ID" value="OGI94681.1"/>
    <property type="molecule type" value="Genomic_DNA"/>
</dbReference>
<comment type="caution">
    <text evidence="2">The sequence shown here is derived from an EMBL/GenBank/DDBJ whole genome shotgun (WGS) entry which is preliminary data.</text>
</comment>
<feature type="transmembrane region" description="Helical" evidence="1">
    <location>
        <begin position="48"/>
        <end position="67"/>
    </location>
</feature>
<sequence length="130" mass="14801">MTNEKKFEWLLRIGIAGEFLGHGLLAIGHKADWIGWIRQMIQVDVTTATTLLTIVGVCDVIVALIILIKPIKPILLWAAFWGFWTALVRPLVGDISNVWSLSSPWLDFVERFANWAAPLALYFYYRGKNQ</sequence>